<evidence type="ECO:0000313" key="15">
    <source>
        <dbReference type="Proteomes" id="UP000295472"/>
    </source>
</evidence>
<evidence type="ECO:0000256" key="3">
    <source>
        <dbReference type="ARBA" id="ARBA00022908"/>
    </source>
</evidence>
<comment type="similarity">
    <text evidence="2">Belongs to the 'phage' integrase family.</text>
</comment>
<reference evidence="13 14" key="1">
    <citation type="submission" date="2016-10" db="EMBL/GenBank/DDBJ databases">
        <authorList>
            <person name="Varghese N."/>
            <person name="Submissions S."/>
        </authorList>
    </citation>
    <scope>NUCLEOTIDE SEQUENCE [LARGE SCALE GENOMIC DNA]</scope>
    <source>
        <strain evidence="9 14">WG2</strain>
        <strain evidence="10 13">WG5</strain>
    </source>
</reference>
<dbReference type="RefSeq" id="WP_089719633.1">
    <property type="nucleotide sequence ID" value="NZ_FOHG01000007.1"/>
</dbReference>
<dbReference type="EMBL" id="FOHG01000007">
    <property type="protein sequence ID" value="SES82732.1"/>
    <property type="molecule type" value="Genomic_DNA"/>
</dbReference>
<evidence type="ECO:0000256" key="6">
    <source>
        <dbReference type="PROSITE-ProRule" id="PRU01248"/>
    </source>
</evidence>
<evidence type="ECO:0000259" key="8">
    <source>
        <dbReference type="PROSITE" id="PS51900"/>
    </source>
</evidence>
<evidence type="ECO:0000313" key="12">
    <source>
        <dbReference type="EMBL" id="TDX35047.1"/>
    </source>
</evidence>
<dbReference type="InterPro" id="IPR002104">
    <property type="entry name" value="Integrase_catalytic"/>
</dbReference>
<evidence type="ECO:0000313" key="16">
    <source>
        <dbReference type="Proteomes" id="UP000295758"/>
    </source>
</evidence>
<evidence type="ECO:0000313" key="13">
    <source>
        <dbReference type="Proteomes" id="UP000198612"/>
    </source>
</evidence>
<gene>
    <name evidence="11" type="ORF">BY453_1244</name>
    <name evidence="12" type="ORF">C7954_1713</name>
    <name evidence="9" type="ORF">SAMN04488598_10615</name>
    <name evidence="10" type="ORF">SAMN04515652_10788</name>
</gene>
<dbReference type="InterPro" id="IPR010998">
    <property type="entry name" value="Integrase_recombinase_N"/>
</dbReference>
<feature type="domain" description="Core-binding (CB)" evidence="8">
    <location>
        <begin position="115"/>
        <end position="198"/>
    </location>
</feature>
<organism evidence="12 15">
    <name type="scientific">Halanaerobium congolense</name>
    <dbReference type="NCBI Taxonomy" id="54121"/>
    <lineage>
        <taxon>Bacteria</taxon>
        <taxon>Bacillati</taxon>
        <taxon>Bacillota</taxon>
        <taxon>Clostridia</taxon>
        <taxon>Halanaerobiales</taxon>
        <taxon>Halanaerobiaceae</taxon>
        <taxon>Halanaerobium</taxon>
    </lineage>
</organism>
<dbReference type="EMBL" id="FNBJ01000006">
    <property type="protein sequence ID" value="SDF09140.1"/>
    <property type="molecule type" value="Genomic_DNA"/>
</dbReference>
<dbReference type="AlphaFoldDB" id="A0A4R8GB81"/>
<proteinExistence type="inferred from homology"/>
<evidence type="ECO:0000256" key="1">
    <source>
        <dbReference type="ARBA" id="ARBA00003283"/>
    </source>
</evidence>
<dbReference type="Proteomes" id="UP000199519">
    <property type="component" value="Unassembled WGS sequence"/>
</dbReference>
<dbReference type="PROSITE" id="PS51900">
    <property type="entry name" value="CB"/>
    <property type="match status" value="1"/>
</dbReference>
<evidence type="ECO:0000313" key="9">
    <source>
        <dbReference type="EMBL" id="SDF09140.1"/>
    </source>
</evidence>
<dbReference type="InterPro" id="IPR044068">
    <property type="entry name" value="CB"/>
</dbReference>
<keyword evidence="14" id="KW-1185">Reference proteome</keyword>
<dbReference type="PANTHER" id="PTHR30349">
    <property type="entry name" value="PHAGE INTEGRASE-RELATED"/>
    <property type="match status" value="1"/>
</dbReference>
<feature type="domain" description="Tyr recombinase" evidence="7">
    <location>
        <begin position="221"/>
        <end position="408"/>
    </location>
</feature>
<dbReference type="Pfam" id="PF00589">
    <property type="entry name" value="Phage_integrase"/>
    <property type="match status" value="1"/>
</dbReference>
<keyword evidence="3" id="KW-0229">DNA integration</keyword>
<dbReference type="Proteomes" id="UP000295758">
    <property type="component" value="Unassembled WGS sequence"/>
</dbReference>
<evidence type="ECO:0000256" key="2">
    <source>
        <dbReference type="ARBA" id="ARBA00008857"/>
    </source>
</evidence>
<reference evidence="12 15" key="3">
    <citation type="submission" date="2019-03" db="EMBL/GenBank/DDBJ databases">
        <title>Subsurface microbial communities from deep shales in Ohio and West Virginia, USA.</title>
        <authorList>
            <person name="Wrighton K."/>
        </authorList>
    </citation>
    <scope>NUCLEOTIDE SEQUENCE [LARGE SCALE GENOMIC DNA]</scope>
    <source>
        <strain evidence="12 15">DSMZ 11287</strain>
    </source>
</reference>
<keyword evidence="5" id="KW-0233">DNA recombination</keyword>
<dbReference type="GO" id="GO:0003677">
    <property type="term" value="F:DNA binding"/>
    <property type="evidence" value="ECO:0007669"/>
    <property type="project" value="UniProtKB-UniRule"/>
</dbReference>
<sequence>MIIIKNLQSLQSSIDGVINSLEKMNYAKGTIKAQQNVFNSLLKFMETNKIKNFNKEIGMDFIHSRTGTDMKGFYGTGDKKTNRYMKPIQNLLDFIEKGKVTFQMRSKISDFQCPEAFEEEYNLYQDEYEERHYAKATIISHNRILRKFLYFLNENDITSSEEITYSHLTEFLSKYDKAKPKYIATIISNLRSYLSFLYHNRFICQDVSIHLPKVRIMRNAFIPHSWKTDDVKKLLKAVDRGAPKGKRDYAILLLIVHLGLRVSDIRALKLSNLNWNRKTINLNIQKSKQPLELPLLEDIGWAIIDYLKNGRPETRSDRVFIRHRAPFDAFGENESFYRELHRYMIKAGLEIPLDVHCGMHSLRSTLARKMLEAKTPLPVISEVLGHQNINTTSIYLKIDLSGLRKCALDPDEVFEQ</sequence>
<dbReference type="CDD" id="cd01188">
    <property type="entry name" value="INT_RitA_C_like"/>
    <property type="match status" value="1"/>
</dbReference>
<dbReference type="Gene3D" id="1.10.443.10">
    <property type="entry name" value="Intergrase catalytic core"/>
    <property type="match status" value="1"/>
</dbReference>
<dbReference type="InterPro" id="IPR004107">
    <property type="entry name" value="Integrase_SAM-like_N"/>
</dbReference>
<dbReference type="Proteomes" id="UP000198612">
    <property type="component" value="Unassembled WGS sequence"/>
</dbReference>
<keyword evidence="4 6" id="KW-0238">DNA-binding</keyword>
<dbReference type="InterPro" id="IPR050090">
    <property type="entry name" value="Tyrosine_recombinase_XerCD"/>
</dbReference>
<evidence type="ECO:0000259" key="7">
    <source>
        <dbReference type="PROSITE" id="PS51898"/>
    </source>
</evidence>
<comment type="function">
    <text evidence="1">Site-specific tyrosine recombinase, which acts by catalyzing the cutting and rejoining of the recombining DNA molecules.</text>
</comment>
<dbReference type="GO" id="GO:0006310">
    <property type="term" value="P:DNA recombination"/>
    <property type="evidence" value="ECO:0007669"/>
    <property type="project" value="UniProtKB-KW"/>
</dbReference>
<evidence type="ECO:0000256" key="5">
    <source>
        <dbReference type="ARBA" id="ARBA00023172"/>
    </source>
</evidence>
<dbReference type="InterPro" id="IPR011010">
    <property type="entry name" value="DNA_brk_join_enz"/>
</dbReference>
<protein>
    <submittedName>
        <fullName evidence="12">Site-specific recombinase XerD</fullName>
    </submittedName>
</protein>
<evidence type="ECO:0000313" key="14">
    <source>
        <dbReference type="Proteomes" id="UP000199519"/>
    </source>
</evidence>
<dbReference type="Pfam" id="PF02899">
    <property type="entry name" value="Phage_int_SAM_1"/>
    <property type="match status" value="1"/>
</dbReference>
<evidence type="ECO:0000256" key="4">
    <source>
        <dbReference type="ARBA" id="ARBA00023125"/>
    </source>
</evidence>
<dbReference type="Proteomes" id="UP000295472">
    <property type="component" value="Unassembled WGS sequence"/>
</dbReference>
<accession>A0A4R8GB81</accession>
<evidence type="ECO:0000313" key="10">
    <source>
        <dbReference type="EMBL" id="SES82732.1"/>
    </source>
</evidence>
<dbReference type="Gene3D" id="1.10.150.130">
    <property type="match status" value="1"/>
</dbReference>
<dbReference type="PANTHER" id="PTHR30349:SF81">
    <property type="entry name" value="TYROSINE RECOMBINASE XERC"/>
    <property type="match status" value="1"/>
</dbReference>
<dbReference type="GO" id="GO:0015074">
    <property type="term" value="P:DNA integration"/>
    <property type="evidence" value="ECO:0007669"/>
    <property type="project" value="UniProtKB-KW"/>
</dbReference>
<dbReference type="EMBL" id="SOAA01000024">
    <property type="protein sequence ID" value="TDS27885.1"/>
    <property type="molecule type" value="Genomic_DNA"/>
</dbReference>
<dbReference type="PROSITE" id="PS51898">
    <property type="entry name" value="TYR_RECOMBINASE"/>
    <property type="match status" value="1"/>
</dbReference>
<evidence type="ECO:0000313" key="11">
    <source>
        <dbReference type="EMBL" id="TDS27885.1"/>
    </source>
</evidence>
<name>A0A4R8GB81_9FIRM</name>
<dbReference type="EMBL" id="SOEF01000071">
    <property type="protein sequence ID" value="TDX35047.1"/>
    <property type="molecule type" value="Genomic_DNA"/>
</dbReference>
<dbReference type="InterPro" id="IPR013762">
    <property type="entry name" value="Integrase-like_cat_sf"/>
</dbReference>
<dbReference type="SUPFAM" id="SSF56349">
    <property type="entry name" value="DNA breaking-rejoining enzymes"/>
    <property type="match status" value="1"/>
</dbReference>
<reference evidence="11 16" key="2">
    <citation type="submission" date="2019-03" db="EMBL/GenBank/DDBJ databases">
        <title>Deep subsurface shale carbon reservoir microbial communities from Ohio and West Virginia, USA.</title>
        <authorList>
            <person name="Wrighton K."/>
        </authorList>
    </citation>
    <scope>NUCLEOTIDE SEQUENCE [LARGE SCALE GENOMIC DNA]</scope>
    <source>
        <strain evidence="11 16">UTICA-S4D12</strain>
    </source>
</reference>